<evidence type="ECO:0000313" key="2">
    <source>
        <dbReference type="EMBL" id="TKB50556.1"/>
    </source>
</evidence>
<keyword evidence="3" id="KW-1185">Reference proteome</keyword>
<name>A0A4U1BIE6_9GAMM</name>
<evidence type="ECO:0000313" key="3">
    <source>
        <dbReference type="Proteomes" id="UP000305674"/>
    </source>
</evidence>
<dbReference type="InterPro" id="IPR036754">
    <property type="entry name" value="YbaK/aa-tRNA-synt-asso_dom_sf"/>
</dbReference>
<feature type="domain" description="YbaK/aminoacyl-tRNA synthetase-associated" evidence="1">
    <location>
        <begin position="27"/>
        <end position="141"/>
    </location>
</feature>
<dbReference type="Gene3D" id="3.90.960.10">
    <property type="entry name" value="YbaK/aminoacyl-tRNA synthetase-associated domain"/>
    <property type="match status" value="1"/>
</dbReference>
<dbReference type="SUPFAM" id="SSF55826">
    <property type="entry name" value="YbaK/ProRS associated domain"/>
    <property type="match status" value="1"/>
</dbReference>
<dbReference type="CDD" id="cd04332">
    <property type="entry name" value="YbaK_like"/>
    <property type="match status" value="1"/>
</dbReference>
<evidence type="ECO:0000259" key="1">
    <source>
        <dbReference type="Pfam" id="PF04073"/>
    </source>
</evidence>
<gene>
    <name evidence="2" type="ORF">FCL40_05240</name>
</gene>
<reference evidence="2 3" key="1">
    <citation type="submission" date="2019-04" db="EMBL/GenBank/DDBJ databases">
        <authorList>
            <person name="Hwang J.C."/>
        </authorList>
    </citation>
    <scope>NUCLEOTIDE SEQUENCE [LARGE SCALE GENOMIC DNA]</scope>
    <source>
        <strain evidence="2 3">IMCC35001</strain>
    </source>
</reference>
<protein>
    <submittedName>
        <fullName evidence="2">YbaK/EbsC family protein</fullName>
    </submittedName>
</protein>
<dbReference type="OrthoDB" id="9786549at2"/>
<dbReference type="RefSeq" id="WP_136852038.1">
    <property type="nucleotide sequence ID" value="NZ_SWCI01000002.1"/>
</dbReference>
<dbReference type="AlphaFoldDB" id="A0A4U1BIE6"/>
<dbReference type="InterPro" id="IPR007214">
    <property type="entry name" value="YbaK/aa-tRNA-synth-assoc-dom"/>
</dbReference>
<organism evidence="2 3">
    <name type="scientific">Ferrimonas sediminicola</name>
    <dbReference type="NCBI Taxonomy" id="2569538"/>
    <lineage>
        <taxon>Bacteria</taxon>
        <taxon>Pseudomonadati</taxon>
        <taxon>Pseudomonadota</taxon>
        <taxon>Gammaproteobacteria</taxon>
        <taxon>Alteromonadales</taxon>
        <taxon>Ferrimonadaceae</taxon>
        <taxon>Ferrimonas</taxon>
    </lineage>
</organism>
<accession>A0A4U1BIE6</accession>
<sequence length="170" mass="18830">MGAAIKVIDYLDSLGVQYQLVPHAHSQSSIQSATNAGVPARQTAKSVVLEDNEGRRILAVVPAASRVVIQKLSDQLKRELHLIPESKLKGQFNDCELGAVPPVGKPYDLMAVYEDDLCNEEHIYLEAGDHEHLIRISRKGMQALMANQAHGHFSATTVANEKPRRAWDWQ</sequence>
<dbReference type="Proteomes" id="UP000305674">
    <property type="component" value="Unassembled WGS sequence"/>
</dbReference>
<dbReference type="GO" id="GO:0002161">
    <property type="term" value="F:aminoacyl-tRNA deacylase activity"/>
    <property type="evidence" value="ECO:0007669"/>
    <property type="project" value="InterPro"/>
</dbReference>
<comment type="caution">
    <text evidence="2">The sequence shown here is derived from an EMBL/GenBank/DDBJ whole genome shotgun (WGS) entry which is preliminary data.</text>
</comment>
<dbReference type="Pfam" id="PF04073">
    <property type="entry name" value="tRNA_edit"/>
    <property type="match status" value="1"/>
</dbReference>
<dbReference type="EMBL" id="SWCI01000002">
    <property type="protein sequence ID" value="TKB50556.1"/>
    <property type="molecule type" value="Genomic_DNA"/>
</dbReference>
<proteinExistence type="predicted"/>